<keyword evidence="2" id="KW-1185">Reference proteome</keyword>
<organism evidence="1 2">
    <name type="scientific">Achromobacter insuavis</name>
    <dbReference type="NCBI Taxonomy" id="1287735"/>
    <lineage>
        <taxon>Bacteria</taxon>
        <taxon>Pseudomonadati</taxon>
        <taxon>Pseudomonadota</taxon>
        <taxon>Betaproteobacteria</taxon>
        <taxon>Burkholderiales</taxon>
        <taxon>Alcaligenaceae</taxon>
        <taxon>Achromobacter</taxon>
    </lineage>
</organism>
<gene>
    <name evidence="1" type="ORF">LMG26845_03935</name>
</gene>
<sequence>MMTASESPITVLDRLEASCQEGGSLVVHAGIHRILDSCYLDLNESAFFTVLAREKPPTVFVQARQYDPDAFIRSVMISEGWDASFEDDPQSVWPSPADVAEQLSEQLAGCAHYAGTTCSVLATYAVGGLNRICWITSDWANDLSDAIILACERRHLIQASRQQATAQALEGLIEEIANDPKFRAIRGRPKRLLYVEKVYGDRIPTDPRGRVSRPAQNCSLVDNNLAIVLIKADDRTSVEDF</sequence>
<dbReference type="GeneID" id="92899807"/>
<evidence type="ECO:0000313" key="2">
    <source>
        <dbReference type="Proteomes" id="UP000507979"/>
    </source>
</evidence>
<proteinExistence type="predicted"/>
<dbReference type="RefSeq" id="WP_156350146.1">
    <property type="nucleotide sequence ID" value="NZ_CADIJR010000042.1"/>
</dbReference>
<reference evidence="1 2" key="1">
    <citation type="submission" date="2020-04" db="EMBL/GenBank/DDBJ databases">
        <authorList>
            <person name="De Canck E."/>
        </authorList>
    </citation>
    <scope>NUCLEOTIDE SEQUENCE [LARGE SCALE GENOMIC DNA]</scope>
    <source>
        <strain evidence="1 2">LMG 26845</strain>
    </source>
</reference>
<dbReference type="AlphaFoldDB" id="A0A6J5ARS5"/>
<dbReference type="EMBL" id="CADIJR010000042">
    <property type="protein sequence ID" value="CAB3674230.1"/>
    <property type="molecule type" value="Genomic_DNA"/>
</dbReference>
<evidence type="ECO:0000313" key="1">
    <source>
        <dbReference type="EMBL" id="CAB3674230.1"/>
    </source>
</evidence>
<name>A0A6J5ARS5_9BURK</name>
<protein>
    <submittedName>
        <fullName evidence="1">Uncharacterized protein</fullName>
    </submittedName>
</protein>
<accession>A0A6J5ARS5</accession>
<dbReference type="Proteomes" id="UP000507979">
    <property type="component" value="Unassembled WGS sequence"/>
</dbReference>